<dbReference type="AlphaFoldDB" id="A0AAD4XUP1"/>
<feature type="compositionally biased region" description="Polar residues" evidence="1">
    <location>
        <begin position="264"/>
        <end position="274"/>
    </location>
</feature>
<evidence type="ECO:0000313" key="2">
    <source>
        <dbReference type="EMBL" id="KAI3952195.1"/>
    </source>
</evidence>
<dbReference type="PANTHER" id="PTHR47286">
    <property type="entry name" value="F3I6.9 PROTEIN"/>
    <property type="match status" value="1"/>
</dbReference>
<feature type="compositionally biased region" description="Basic and acidic residues" evidence="1">
    <location>
        <begin position="245"/>
        <end position="259"/>
    </location>
</feature>
<feature type="compositionally biased region" description="Basic residues" evidence="1">
    <location>
        <begin position="373"/>
        <end position="384"/>
    </location>
</feature>
<feature type="compositionally biased region" description="Low complexity" evidence="1">
    <location>
        <begin position="416"/>
        <end position="432"/>
    </location>
</feature>
<dbReference type="PANTHER" id="PTHR47286:SF2">
    <property type="entry name" value="F3I6.9 PROTEIN"/>
    <property type="match status" value="1"/>
</dbReference>
<dbReference type="EMBL" id="JAJJMB010002292">
    <property type="protein sequence ID" value="KAI3952195.1"/>
    <property type="molecule type" value="Genomic_DNA"/>
</dbReference>
<sequence>MVEQMAETFTDNQFERNEKLMASENGEVSVSVSVSFGKFENDLLSWDKWSSFSQNKYLEEVEKCATPGSVASKKAYFEAHYKKIAARKAAAELLEQEQQLEGDSATSNCRRNNGKQAQDEDDTFEFDLGHGNRTQGFRKCQLSLIHAAEPIQDAACVNSQVSISQVSKEEMYGQQHNFKAGELEASVSCRGETPNEESKTETEELETSISVQDVEEHNVRNTEMHSQQHNITAEGLEASVSCRVETTDEKSKTETKELEMSTSAQVERQQCSQEDNVRNAEMRSQQHNLRTKELESSVSVPLENPLERSKAQIVEDVLQENQSVSLPPASVKEESNMSKKSQEQVEVEMHSGRAQSETTSIGHVEEIETTTKLKPRKEPRKVHPRVPAAKEKIPAKTTRKLVTPKTKAAQTSVSNASKPSQSSPATSTTSRTPARKDSSPSLLKNKQLFSADKKLSTSSTSLHMSLNAPPVKSDSSFLNTTRRSLIMEQMGDKEIVKRAFKAFRNTYGTPISNNGEGTSSTFQQLPERTSSTTIPQKDRKGTGMSLGKASPHTKQVAARPLGSPVRPAGVKQTTTKASTTSPFKLRSDVKAEKHKEVMKTHDKATEVDKPSRFRSKSKDVAHLNMSWR</sequence>
<feature type="region of interest" description="Disordered" evidence="1">
    <location>
        <begin position="183"/>
        <end position="210"/>
    </location>
</feature>
<feature type="compositionally biased region" description="Basic and acidic residues" evidence="1">
    <location>
        <begin position="585"/>
        <end position="621"/>
    </location>
</feature>
<feature type="region of interest" description="Disordered" evidence="1">
    <location>
        <begin position="510"/>
        <end position="628"/>
    </location>
</feature>
<evidence type="ECO:0008006" key="4">
    <source>
        <dbReference type="Google" id="ProtNLM"/>
    </source>
</evidence>
<dbReference type="Proteomes" id="UP001202328">
    <property type="component" value="Unassembled WGS sequence"/>
</dbReference>
<evidence type="ECO:0000256" key="1">
    <source>
        <dbReference type="SAM" id="MobiDB-lite"/>
    </source>
</evidence>
<feature type="compositionally biased region" description="Polar residues" evidence="1">
    <location>
        <begin position="571"/>
        <end position="582"/>
    </location>
</feature>
<feature type="region of interest" description="Disordered" evidence="1">
    <location>
        <begin position="244"/>
        <end position="303"/>
    </location>
</feature>
<gene>
    <name evidence="2" type="ORF">MKW98_005890</name>
</gene>
<feature type="compositionally biased region" description="Polar residues" evidence="1">
    <location>
        <begin position="510"/>
        <end position="535"/>
    </location>
</feature>
<protein>
    <recommendedName>
        <fullName evidence="4">TPX2 C-terminal domain-containing protein</fullName>
    </recommendedName>
</protein>
<accession>A0AAD4XUP1</accession>
<name>A0AAD4XUP1_9MAGN</name>
<keyword evidence="3" id="KW-1185">Reference proteome</keyword>
<feature type="compositionally biased region" description="Basic and acidic residues" evidence="1">
    <location>
        <begin position="331"/>
        <end position="351"/>
    </location>
</feature>
<feature type="region of interest" description="Disordered" evidence="1">
    <location>
        <begin position="319"/>
        <end position="476"/>
    </location>
</feature>
<proteinExistence type="predicted"/>
<reference evidence="2" key="1">
    <citation type="submission" date="2022-04" db="EMBL/GenBank/DDBJ databases">
        <title>A functionally conserved STORR gene fusion in Papaver species that diverged 16.8 million years ago.</title>
        <authorList>
            <person name="Catania T."/>
        </authorList>
    </citation>
    <scope>NUCLEOTIDE SEQUENCE</scope>
    <source>
        <strain evidence="2">S-188037</strain>
    </source>
</reference>
<feature type="region of interest" description="Disordered" evidence="1">
    <location>
        <begin position="99"/>
        <end position="125"/>
    </location>
</feature>
<feature type="compositionally biased region" description="Polar residues" evidence="1">
    <location>
        <begin position="439"/>
        <end position="448"/>
    </location>
</feature>
<feature type="compositionally biased region" description="Polar residues" evidence="1">
    <location>
        <begin position="104"/>
        <end position="116"/>
    </location>
</feature>
<organism evidence="2 3">
    <name type="scientific">Papaver atlanticum</name>
    <dbReference type="NCBI Taxonomy" id="357466"/>
    <lineage>
        <taxon>Eukaryota</taxon>
        <taxon>Viridiplantae</taxon>
        <taxon>Streptophyta</taxon>
        <taxon>Embryophyta</taxon>
        <taxon>Tracheophyta</taxon>
        <taxon>Spermatophyta</taxon>
        <taxon>Magnoliopsida</taxon>
        <taxon>Ranunculales</taxon>
        <taxon>Papaveraceae</taxon>
        <taxon>Papaveroideae</taxon>
        <taxon>Papaver</taxon>
    </lineage>
</organism>
<comment type="caution">
    <text evidence="2">The sequence shown here is derived from an EMBL/GenBank/DDBJ whole genome shotgun (WGS) entry which is preliminary data.</text>
</comment>
<evidence type="ECO:0000313" key="3">
    <source>
        <dbReference type="Proteomes" id="UP001202328"/>
    </source>
</evidence>